<comment type="caution">
    <text evidence="12">The sequence shown here is derived from an EMBL/GenBank/DDBJ whole genome shotgun (WGS) entry which is preliminary data.</text>
</comment>
<dbReference type="GO" id="GO:0006935">
    <property type="term" value="P:chemotaxis"/>
    <property type="evidence" value="ECO:0007669"/>
    <property type="project" value="UniProtKB-KW"/>
</dbReference>
<keyword evidence="11" id="KW-0175">Coiled coil</keyword>
<evidence type="ECO:0000256" key="4">
    <source>
        <dbReference type="ARBA" id="ARBA00022448"/>
    </source>
</evidence>
<protein>
    <recommendedName>
        <fullName evidence="3">Flagellar FliJ protein</fullName>
    </recommendedName>
</protein>
<dbReference type="GO" id="GO:0071973">
    <property type="term" value="P:bacterial-type flagellum-dependent cell motility"/>
    <property type="evidence" value="ECO:0007669"/>
    <property type="project" value="InterPro"/>
</dbReference>
<dbReference type="Gene3D" id="1.10.287.1700">
    <property type="match status" value="1"/>
</dbReference>
<dbReference type="GO" id="GO:0015031">
    <property type="term" value="P:protein transport"/>
    <property type="evidence" value="ECO:0007669"/>
    <property type="project" value="UniProtKB-KW"/>
</dbReference>
<keyword evidence="12" id="KW-0282">Flagellum</keyword>
<dbReference type="OrthoDB" id="1767518at2"/>
<keyword evidence="4" id="KW-0813">Transport</keyword>
<evidence type="ECO:0000256" key="3">
    <source>
        <dbReference type="ARBA" id="ARBA00020392"/>
    </source>
</evidence>
<keyword evidence="10" id="KW-1006">Bacterial flagellum protein export</keyword>
<dbReference type="InterPro" id="IPR012823">
    <property type="entry name" value="Flagell_FliJ"/>
</dbReference>
<keyword evidence="7" id="KW-1005">Bacterial flagellum biogenesis</keyword>
<gene>
    <name evidence="12" type="ORF">EDC19_0293</name>
</gene>
<proteinExistence type="inferred from homology"/>
<sequence length="148" mass="17969">MARFNYKLQNILDIKNKMEEQKKISYSEASREYSIQEEKVFGLHEKRNQYENRFKSSVNVSMRATELKTFYSEIECIKDFCKKEEKKLKQSENKLEDARIKMNEAMIERKTYEKLKEKSFENFILEENKKESKSLDELISYKYSKPQQ</sequence>
<keyword evidence="5" id="KW-1003">Cell membrane</keyword>
<evidence type="ECO:0000256" key="7">
    <source>
        <dbReference type="ARBA" id="ARBA00022795"/>
    </source>
</evidence>
<organism evidence="12 13">
    <name type="scientific">Natranaerovirga hydrolytica</name>
    <dbReference type="NCBI Taxonomy" id="680378"/>
    <lineage>
        <taxon>Bacteria</taxon>
        <taxon>Bacillati</taxon>
        <taxon>Bacillota</taxon>
        <taxon>Clostridia</taxon>
        <taxon>Lachnospirales</taxon>
        <taxon>Natranaerovirgaceae</taxon>
        <taxon>Natranaerovirga</taxon>
    </lineage>
</organism>
<dbReference type="InterPro" id="IPR053716">
    <property type="entry name" value="Flag_assembly_chemotaxis_eff"/>
</dbReference>
<dbReference type="GO" id="GO:0044781">
    <property type="term" value="P:bacterial-type flagellum organization"/>
    <property type="evidence" value="ECO:0007669"/>
    <property type="project" value="UniProtKB-KW"/>
</dbReference>
<evidence type="ECO:0000256" key="11">
    <source>
        <dbReference type="SAM" id="Coils"/>
    </source>
</evidence>
<dbReference type="Pfam" id="PF02050">
    <property type="entry name" value="FliJ"/>
    <property type="match status" value="1"/>
</dbReference>
<dbReference type="GO" id="GO:0009288">
    <property type="term" value="C:bacterial-type flagellum"/>
    <property type="evidence" value="ECO:0007669"/>
    <property type="project" value="InterPro"/>
</dbReference>
<keyword evidence="9" id="KW-0472">Membrane</keyword>
<feature type="coiled-coil region" evidence="11">
    <location>
        <begin position="81"/>
        <end position="115"/>
    </location>
</feature>
<dbReference type="Proteomes" id="UP000294545">
    <property type="component" value="Unassembled WGS sequence"/>
</dbReference>
<reference evidence="12 13" key="1">
    <citation type="submission" date="2019-03" db="EMBL/GenBank/DDBJ databases">
        <title>Genomic Encyclopedia of Type Strains, Phase IV (KMG-IV): sequencing the most valuable type-strain genomes for metagenomic binning, comparative biology and taxonomic classification.</title>
        <authorList>
            <person name="Goeker M."/>
        </authorList>
    </citation>
    <scope>NUCLEOTIDE SEQUENCE [LARGE SCALE GENOMIC DNA]</scope>
    <source>
        <strain evidence="12 13">DSM 24176</strain>
    </source>
</reference>
<keyword evidence="13" id="KW-1185">Reference proteome</keyword>
<evidence type="ECO:0000256" key="5">
    <source>
        <dbReference type="ARBA" id="ARBA00022475"/>
    </source>
</evidence>
<comment type="similarity">
    <text evidence="2">Belongs to the FliJ family.</text>
</comment>
<evidence type="ECO:0000256" key="8">
    <source>
        <dbReference type="ARBA" id="ARBA00022927"/>
    </source>
</evidence>
<comment type="subcellular location">
    <subcellularLocation>
        <location evidence="1">Cell membrane</location>
        <topology evidence="1">Peripheral membrane protein</topology>
        <orientation evidence="1">Cytoplasmic side</orientation>
    </subcellularLocation>
</comment>
<evidence type="ECO:0000256" key="6">
    <source>
        <dbReference type="ARBA" id="ARBA00022500"/>
    </source>
</evidence>
<evidence type="ECO:0000256" key="10">
    <source>
        <dbReference type="ARBA" id="ARBA00023225"/>
    </source>
</evidence>
<dbReference type="EMBL" id="SMGQ01000011">
    <property type="protein sequence ID" value="TCK97891.1"/>
    <property type="molecule type" value="Genomic_DNA"/>
</dbReference>
<evidence type="ECO:0000313" key="12">
    <source>
        <dbReference type="EMBL" id="TCK97891.1"/>
    </source>
</evidence>
<evidence type="ECO:0000313" key="13">
    <source>
        <dbReference type="Proteomes" id="UP000294545"/>
    </source>
</evidence>
<dbReference type="RefSeq" id="WP_132279436.1">
    <property type="nucleotide sequence ID" value="NZ_SMGQ01000011.1"/>
</dbReference>
<keyword evidence="8" id="KW-0653">Protein transport</keyword>
<dbReference type="AlphaFoldDB" id="A0A4V6NFI1"/>
<dbReference type="GO" id="GO:0005886">
    <property type="term" value="C:plasma membrane"/>
    <property type="evidence" value="ECO:0007669"/>
    <property type="project" value="UniProtKB-SubCell"/>
</dbReference>
<keyword evidence="6" id="KW-0145">Chemotaxis</keyword>
<name>A0A4V6NFI1_9FIRM</name>
<evidence type="ECO:0000256" key="9">
    <source>
        <dbReference type="ARBA" id="ARBA00023136"/>
    </source>
</evidence>
<keyword evidence="12" id="KW-0969">Cilium</keyword>
<evidence type="ECO:0000256" key="1">
    <source>
        <dbReference type="ARBA" id="ARBA00004413"/>
    </source>
</evidence>
<keyword evidence="12" id="KW-0966">Cell projection</keyword>
<accession>A0A4V6NFI1</accession>
<evidence type="ECO:0000256" key="2">
    <source>
        <dbReference type="ARBA" id="ARBA00010004"/>
    </source>
</evidence>
<dbReference type="NCBIfam" id="TIGR02473">
    <property type="entry name" value="flagell_FliJ"/>
    <property type="match status" value="1"/>
</dbReference>